<dbReference type="EMBL" id="JRMP02000022">
    <property type="protein sequence ID" value="TLD92213.1"/>
    <property type="molecule type" value="Genomic_DNA"/>
</dbReference>
<sequence length="322" mass="37291">MREYLANKNSHIQSSKNHNLDSKTTTTFEPKNSKNHSSNSNLYSKNPNFKEQNIESKILSAAHFYASKWEFDIIYHFNPKLYDMENIKRIIDAQNESFYDLEGMKNAILYSDLREVLGMFAELRFQKRWSQTPRIPQTSVLGHMLIVAISAFLLSCDLNVCEQMRLNHFFGGLFHDLPEVLTRDIISPIKRSVKGLDGIIKGIEKEEMESKILSRLPEFIARDIRFWSENEFANRVILGDCVRCDIESSEIFSRYNENEYRPVCGELLKFCDKLSAFLEARISIAHGLSSPDLLSGSLEIYEQLKDKKINGMDVGFLLKEFM</sequence>
<evidence type="ECO:0000313" key="6">
    <source>
        <dbReference type="Proteomes" id="UP000477070"/>
    </source>
</evidence>
<evidence type="ECO:0000313" key="4">
    <source>
        <dbReference type="EMBL" id="TLD92213.1"/>
    </source>
</evidence>
<name>A0A347W0C3_9HELI</name>
<feature type="region of interest" description="Disordered" evidence="1">
    <location>
        <begin position="1"/>
        <end position="46"/>
    </location>
</feature>
<reference evidence="4 5" key="2">
    <citation type="journal article" date="2016" name="Infect. Immun.">
        <title>Helicobacter saguini, a Novel Helicobacter Isolated from Cotton-Top Tamarins with Ulcerative Colitis, Has Proinflammatory Properties and Induces Typhlocolitis and Dysplasia in Gnotobiotic IL-10-/- Mice.</title>
        <authorList>
            <person name="Shen Z."/>
            <person name="Mannion A."/>
            <person name="Whary M.T."/>
            <person name="Muthupalani S."/>
            <person name="Sheh A."/>
            <person name="Feng Y."/>
            <person name="Gong G."/>
            <person name="Vandamme P."/>
            <person name="Holcombe H.R."/>
            <person name="Paster B.J."/>
            <person name="Fox J.G."/>
        </authorList>
    </citation>
    <scope>NUCLEOTIDE SEQUENCE [LARGE SCALE GENOMIC DNA]</scope>
    <source>
        <strain evidence="4 5">MIT 97-6194</strain>
    </source>
</reference>
<reference evidence="3 6" key="4">
    <citation type="submission" date="2019-12" db="EMBL/GenBank/DDBJ databases">
        <title>Multi-Generational Helicobacter saguini Isolates.</title>
        <authorList>
            <person name="Mannion A."/>
            <person name="Shen Z."/>
            <person name="Fox J.G."/>
        </authorList>
    </citation>
    <scope>NUCLEOTIDE SEQUENCE [LARGE SCALE GENOMIC DNA]</scope>
    <source>
        <strain evidence="3">16-048</strain>
        <strain evidence="6">16-048 (F4)</strain>
    </source>
</reference>
<accession>A0A347W0C3</accession>
<evidence type="ECO:0000313" key="5">
    <source>
        <dbReference type="Proteomes" id="UP000029714"/>
    </source>
</evidence>
<dbReference type="Proteomes" id="UP000029714">
    <property type="component" value="Unassembled WGS sequence"/>
</dbReference>
<feature type="compositionally biased region" description="Polar residues" evidence="1">
    <location>
        <begin position="7"/>
        <end position="30"/>
    </location>
</feature>
<evidence type="ECO:0000259" key="2">
    <source>
        <dbReference type="Pfam" id="PF13023"/>
    </source>
</evidence>
<dbReference type="OrthoDB" id="48898at2"/>
<protein>
    <submittedName>
        <fullName evidence="4">HD domain-containing protein</fullName>
    </submittedName>
</protein>
<dbReference type="Pfam" id="PF13023">
    <property type="entry name" value="HD_3"/>
    <property type="match status" value="1"/>
</dbReference>
<organism evidence="4 5">
    <name type="scientific">Helicobacter saguini</name>
    <dbReference type="NCBI Taxonomy" id="1548018"/>
    <lineage>
        <taxon>Bacteria</taxon>
        <taxon>Pseudomonadati</taxon>
        <taxon>Campylobacterota</taxon>
        <taxon>Epsilonproteobacteria</taxon>
        <taxon>Campylobacterales</taxon>
        <taxon>Helicobacteraceae</taxon>
        <taxon>Helicobacter</taxon>
    </lineage>
</organism>
<dbReference type="Gene3D" id="1.10.3210.10">
    <property type="entry name" value="Hypothetical protein af1432"/>
    <property type="match status" value="1"/>
</dbReference>
<reference evidence="4 5" key="1">
    <citation type="journal article" date="2014" name="Genome Announc.">
        <title>Draft genome sequences of eight enterohepatic helicobacter species isolated from both laboratory and wild rodents.</title>
        <authorList>
            <person name="Sheh A."/>
            <person name="Shen Z."/>
            <person name="Fox J.G."/>
        </authorList>
    </citation>
    <scope>NUCLEOTIDE SEQUENCE [LARGE SCALE GENOMIC DNA]</scope>
    <source>
        <strain evidence="4 5">MIT 97-6194</strain>
    </source>
</reference>
<gene>
    <name evidence="3" type="ORF">DCO61_02620</name>
    <name evidence="4" type="ORF">LS64_010650</name>
</gene>
<comment type="caution">
    <text evidence="4">The sequence shown here is derived from an EMBL/GenBank/DDBJ whole genome shotgun (WGS) entry which is preliminary data.</text>
</comment>
<feature type="compositionally biased region" description="Low complexity" evidence="1">
    <location>
        <begin position="35"/>
        <end position="46"/>
    </location>
</feature>
<proteinExistence type="predicted"/>
<reference evidence="4" key="3">
    <citation type="submission" date="2018-04" db="EMBL/GenBank/DDBJ databases">
        <authorList>
            <person name="Sheh A."/>
            <person name="Shen Z."/>
            <person name="Mannion A.J."/>
            <person name="Fox J.G."/>
        </authorList>
    </citation>
    <scope>NUCLEOTIDE SEQUENCE</scope>
    <source>
        <strain evidence="4">MIT 97-6194</strain>
    </source>
</reference>
<dbReference type="Proteomes" id="UP000477070">
    <property type="component" value="Unassembled WGS sequence"/>
</dbReference>
<evidence type="ECO:0000313" key="3">
    <source>
        <dbReference type="EMBL" id="MWV68947.1"/>
    </source>
</evidence>
<keyword evidence="5" id="KW-1185">Reference proteome</keyword>
<evidence type="ECO:0000256" key="1">
    <source>
        <dbReference type="SAM" id="MobiDB-lite"/>
    </source>
</evidence>
<dbReference type="SUPFAM" id="SSF109604">
    <property type="entry name" value="HD-domain/PDEase-like"/>
    <property type="match status" value="1"/>
</dbReference>
<feature type="domain" description="HD" evidence="2">
    <location>
        <begin position="121"/>
        <end position="297"/>
    </location>
</feature>
<dbReference type="EMBL" id="QBIU01000001">
    <property type="protein sequence ID" value="MWV68947.1"/>
    <property type="molecule type" value="Genomic_DNA"/>
</dbReference>
<dbReference type="AlphaFoldDB" id="A0A347W0C3"/>
<dbReference type="InterPro" id="IPR006674">
    <property type="entry name" value="HD_domain"/>
</dbReference>